<dbReference type="Pfam" id="PF01988">
    <property type="entry name" value="VIT1"/>
    <property type="match status" value="1"/>
</dbReference>
<dbReference type="InterPro" id="IPR008217">
    <property type="entry name" value="Ccc1_fam"/>
</dbReference>
<feature type="transmembrane region" description="Helical" evidence="5">
    <location>
        <begin position="24"/>
        <end position="43"/>
    </location>
</feature>
<reference evidence="6" key="1">
    <citation type="submission" date="2022-10" db="EMBL/GenBank/DDBJ databases">
        <title>Roseovarius pelagicus sp. nov., isolated from Arctic seawater.</title>
        <authorList>
            <person name="Hong Y.W."/>
            <person name="Hwang C.Y."/>
        </authorList>
    </citation>
    <scope>NUCLEOTIDE SEQUENCE</scope>
    <source>
        <strain evidence="6">HL-MP18</strain>
    </source>
</reference>
<feature type="transmembrane region" description="Helical" evidence="5">
    <location>
        <begin position="158"/>
        <end position="177"/>
    </location>
</feature>
<feature type="transmembrane region" description="Helical" evidence="5">
    <location>
        <begin position="222"/>
        <end position="241"/>
    </location>
</feature>
<sequence length="242" mass="26113">MMDWQSHRREAHNLSHLQEYLKQIVYGGNDGIVTTFAIVAGFAGAAADGVAQIGGLAVLVFGLANLFADATSMGLGEFLSLRSQHDLYHARRHSELREIATNPEHEQVELFMILQQRGLPAGEADTLADILTRHPPIMADLMMTYEFGMQDPADESPAVSGLFTFGSFLVFGAVPLVPYFLREPTQDTFYLSIAATLAALISLGLLRWSATGERLVRTVTETVLVGTVCALVAYGVGALVGG</sequence>
<feature type="transmembrane region" description="Helical" evidence="5">
    <location>
        <begin position="189"/>
        <end position="210"/>
    </location>
</feature>
<proteinExistence type="predicted"/>
<evidence type="ECO:0000256" key="1">
    <source>
        <dbReference type="ARBA" id="ARBA00004127"/>
    </source>
</evidence>
<evidence type="ECO:0000256" key="4">
    <source>
        <dbReference type="ARBA" id="ARBA00023136"/>
    </source>
</evidence>
<dbReference type="Proteomes" id="UP001064087">
    <property type="component" value="Chromosome"/>
</dbReference>
<comment type="subcellular location">
    <subcellularLocation>
        <location evidence="1">Endomembrane system</location>
        <topology evidence="1">Multi-pass membrane protein</topology>
    </subcellularLocation>
</comment>
<organism evidence="6 7">
    <name type="scientific">Roseovarius pelagicus</name>
    <dbReference type="NCBI Taxonomy" id="2980108"/>
    <lineage>
        <taxon>Bacteria</taxon>
        <taxon>Pseudomonadati</taxon>
        <taxon>Pseudomonadota</taxon>
        <taxon>Alphaproteobacteria</taxon>
        <taxon>Rhodobacterales</taxon>
        <taxon>Roseobacteraceae</taxon>
        <taxon>Roseovarius</taxon>
    </lineage>
</organism>
<gene>
    <name evidence="6" type="ORF">N7U68_03145</name>
</gene>
<name>A0ABY6DC21_9RHOB</name>
<evidence type="ECO:0000256" key="2">
    <source>
        <dbReference type="ARBA" id="ARBA00022692"/>
    </source>
</evidence>
<keyword evidence="4 5" id="KW-0472">Membrane</keyword>
<protein>
    <submittedName>
        <fullName evidence="6">VIT1/CCC1 transporter family protein</fullName>
    </submittedName>
</protein>
<evidence type="ECO:0000256" key="3">
    <source>
        <dbReference type="ARBA" id="ARBA00022989"/>
    </source>
</evidence>
<dbReference type="EMBL" id="CP106738">
    <property type="protein sequence ID" value="UXX83681.1"/>
    <property type="molecule type" value="Genomic_DNA"/>
</dbReference>
<accession>A0ABY6DC21</accession>
<keyword evidence="3 5" id="KW-1133">Transmembrane helix</keyword>
<dbReference type="PANTHER" id="PTHR31851">
    <property type="entry name" value="FE(2+)/MN(2+) TRANSPORTER PCL1"/>
    <property type="match status" value="1"/>
</dbReference>
<evidence type="ECO:0000313" key="6">
    <source>
        <dbReference type="EMBL" id="UXX83681.1"/>
    </source>
</evidence>
<dbReference type="RefSeq" id="WP_263048197.1">
    <property type="nucleotide sequence ID" value="NZ_CP106738.1"/>
</dbReference>
<keyword evidence="7" id="KW-1185">Reference proteome</keyword>
<keyword evidence="2 5" id="KW-0812">Transmembrane</keyword>
<evidence type="ECO:0000256" key="5">
    <source>
        <dbReference type="SAM" id="Phobius"/>
    </source>
</evidence>
<feature type="transmembrane region" description="Helical" evidence="5">
    <location>
        <begin position="49"/>
        <end position="68"/>
    </location>
</feature>
<evidence type="ECO:0000313" key="7">
    <source>
        <dbReference type="Proteomes" id="UP001064087"/>
    </source>
</evidence>